<sequence>MIPTLLHFVLPLVSLFPWFFRQRDFKWKVFSLVFLVLSPSLLTMLYLPEIIVALTLIPHFKKGHKVFA</sequence>
<keyword evidence="3" id="KW-1185">Reference proteome</keyword>
<evidence type="ECO:0000313" key="2">
    <source>
        <dbReference type="EMBL" id="ESK52901.1"/>
    </source>
</evidence>
<keyword evidence="1" id="KW-1133">Transmembrane helix</keyword>
<dbReference type="Proteomes" id="UP000017404">
    <property type="component" value="Unassembled WGS sequence"/>
</dbReference>
<dbReference type="AlphaFoldDB" id="V2UWB8"/>
<feature type="transmembrane region" description="Helical" evidence="1">
    <location>
        <begin position="31"/>
        <end position="57"/>
    </location>
</feature>
<name>V2UWB8_9GAMM</name>
<dbReference type="EMBL" id="AYEV01000060">
    <property type="protein sequence ID" value="ESK52901.1"/>
    <property type="molecule type" value="Genomic_DNA"/>
</dbReference>
<evidence type="ECO:0000313" key="3">
    <source>
        <dbReference type="Proteomes" id="UP000017404"/>
    </source>
</evidence>
<protein>
    <submittedName>
        <fullName evidence="2">Uncharacterized protein</fullName>
    </submittedName>
</protein>
<keyword evidence="1" id="KW-0472">Membrane</keyword>
<keyword evidence="1" id="KW-0812">Transmembrane</keyword>
<reference evidence="2 3" key="1">
    <citation type="submission" date="2013-10" db="EMBL/GenBank/DDBJ databases">
        <title>The Genome Sequence of Acinetobacter tjernbergiae CIP107465.</title>
        <authorList>
            <consortium name="The Broad Institute Genomics Platform"/>
            <consortium name="The Broad Institute Genome Sequencing Center for Infectious Disease"/>
            <person name="Cerqueira G."/>
            <person name="Feldgarden M."/>
            <person name="Courvalin P."/>
            <person name="Grillot-Courvalin C."/>
            <person name="Clermont D."/>
            <person name="Rocha E."/>
            <person name="Yoon E.-J."/>
            <person name="Nemec A."/>
            <person name="Young S.K."/>
            <person name="Zeng Q."/>
            <person name="Gargeya S."/>
            <person name="Fitzgerald M."/>
            <person name="Abouelleil A."/>
            <person name="Alvarado L."/>
            <person name="Berlin A.M."/>
            <person name="Chapman S.B."/>
            <person name="Gainer-Dewar J."/>
            <person name="Goldberg J."/>
            <person name="Gnerre S."/>
            <person name="Griggs A."/>
            <person name="Gujja S."/>
            <person name="Hansen M."/>
            <person name="Howarth C."/>
            <person name="Imamovic A."/>
            <person name="Ireland A."/>
            <person name="Larimer J."/>
            <person name="McCowan C."/>
            <person name="Murphy C."/>
            <person name="Pearson M."/>
            <person name="Poon T.W."/>
            <person name="Priest M."/>
            <person name="Roberts A."/>
            <person name="Saif S."/>
            <person name="Shea T."/>
            <person name="Sykes S."/>
            <person name="Wortman J."/>
            <person name="Nusbaum C."/>
            <person name="Birren B."/>
        </authorList>
    </citation>
    <scope>NUCLEOTIDE SEQUENCE [LARGE SCALE GENOMIC DNA]</scope>
    <source>
        <strain evidence="2 3">CIP 107465</strain>
    </source>
</reference>
<proteinExistence type="predicted"/>
<organism evidence="2 3">
    <name type="scientific">Acinetobacter tjernbergiae DSM 14971 = CIP 107465</name>
    <dbReference type="NCBI Taxonomy" id="1120928"/>
    <lineage>
        <taxon>Bacteria</taxon>
        <taxon>Pseudomonadati</taxon>
        <taxon>Pseudomonadota</taxon>
        <taxon>Gammaproteobacteria</taxon>
        <taxon>Moraxellales</taxon>
        <taxon>Moraxellaceae</taxon>
        <taxon>Acinetobacter</taxon>
    </lineage>
</organism>
<gene>
    <name evidence="2" type="ORF">F990_03487</name>
</gene>
<comment type="caution">
    <text evidence="2">The sequence shown here is derived from an EMBL/GenBank/DDBJ whole genome shotgun (WGS) entry which is preliminary data.</text>
</comment>
<evidence type="ECO:0000256" key="1">
    <source>
        <dbReference type="SAM" id="Phobius"/>
    </source>
</evidence>
<dbReference type="PATRIC" id="fig|1120928.5.peg.3526"/>
<accession>V2UWB8</accession>